<dbReference type="HOGENOM" id="CLU_054590_1_0_1"/>
<dbReference type="OrthoDB" id="58297at2759"/>
<dbReference type="GeneID" id="88177632"/>
<keyword evidence="3" id="KW-1185">Reference proteome</keyword>
<dbReference type="InterPro" id="IPR029058">
    <property type="entry name" value="AB_hydrolase_fold"/>
</dbReference>
<sequence>MLIKTSYRDVPTTANGKSGTIRIYLVEPSLPGYPKARFPGCVVFSEIYQVTGPVERFASNIASEGYIVALPSSFHEFEGPEPIPYDSEGTDRGNCYKVEKTVEAYDEDATLSIDLLVSLPNCTGRIASTGMCLGGHLALRCAFDPRVQATFCYFATDVHSATLGKGKSDDTLVKIRKGDLTGKGEVAMVFGKQDTHVDRDGRSLIRDTLDAANVTFTFLEVQAQHAFIRDESSKGRWDAALSRSLFGMMMELFNRRVARDLGEPTGDGAKIEHVC</sequence>
<name>A0A095C3F0_CRYD2</name>
<gene>
    <name evidence="2" type="ORF">CNBG_1268</name>
</gene>
<organism evidence="2 3">
    <name type="scientific">Cryptococcus deuterogattii (strain R265)</name>
    <name type="common">Cryptococcus gattii VGII (strain R265)</name>
    <dbReference type="NCBI Taxonomy" id="294750"/>
    <lineage>
        <taxon>Eukaryota</taxon>
        <taxon>Fungi</taxon>
        <taxon>Dikarya</taxon>
        <taxon>Basidiomycota</taxon>
        <taxon>Agaricomycotina</taxon>
        <taxon>Tremellomycetes</taxon>
        <taxon>Tremellales</taxon>
        <taxon>Cryptococcaceae</taxon>
        <taxon>Cryptococcus</taxon>
        <taxon>Cryptococcus gattii species complex</taxon>
    </lineage>
</organism>
<dbReference type="AlphaFoldDB" id="A0A095C3F0"/>
<evidence type="ECO:0000313" key="3">
    <source>
        <dbReference type="Proteomes" id="UP000029445"/>
    </source>
</evidence>
<dbReference type="PANTHER" id="PTHR47562">
    <property type="match status" value="1"/>
</dbReference>
<dbReference type="InterPro" id="IPR002925">
    <property type="entry name" value="Dienelactn_hydro"/>
</dbReference>
<dbReference type="VEuPathDB" id="FungiDB:CNBG_1268"/>
<dbReference type="PANTHER" id="PTHR47562:SF2">
    <property type="entry name" value="CARBOXYMETHYLENEBUTENOLIDASE-RELATED"/>
    <property type="match status" value="1"/>
</dbReference>
<evidence type="ECO:0000313" key="2">
    <source>
        <dbReference type="EMBL" id="KGB75430.1"/>
    </source>
</evidence>
<dbReference type="KEGG" id="cdeu:CNBG_1268"/>
<reference evidence="2 3" key="2">
    <citation type="journal article" date="2018" name="Proc. Natl. Acad. Sci.">
        <title>RNAi is a critical determinant of centromere evolution in closely related fungi.</title>
        <authorList>
            <person name="Yadav V."/>
            <person name="Sun S."/>
            <person name="Billmyre R.B."/>
            <person name="Thimmappa B.C."/>
            <person name="Shea T."/>
            <person name="Lintner R."/>
            <person name="Bakkeren G."/>
            <person name="Cuomo C.A."/>
            <person name="Heitman J."/>
            <person name="Sanyal K."/>
        </authorList>
    </citation>
    <scope>NUCLEOTIDE SEQUENCE [LARGE SCALE GENOMIC DNA]</scope>
    <source>
        <strain evidence="2 3">R265</strain>
    </source>
</reference>
<dbReference type="SUPFAM" id="SSF53474">
    <property type="entry name" value="alpha/beta-Hydrolases"/>
    <property type="match status" value="1"/>
</dbReference>
<dbReference type="EMBL" id="CP025761">
    <property type="protein sequence ID" value="KGB75430.1"/>
    <property type="molecule type" value="Genomic_DNA"/>
</dbReference>
<proteinExistence type="predicted"/>
<dbReference type="Gene3D" id="3.40.50.1820">
    <property type="entry name" value="alpha/beta hydrolase"/>
    <property type="match status" value="1"/>
</dbReference>
<accession>A0A095C3F0</accession>
<reference evidence="2 3" key="1">
    <citation type="journal article" date="2011" name="MBio">
        <title>Genome variation in Cryptococcus gattii, an emerging pathogen of immunocompetent hosts.</title>
        <authorList>
            <person name="D'Souza C.A."/>
            <person name="Kronstad J.W."/>
            <person name="Taylor G."/>
            <person name="Warren R."/>
            <person name="Yuen M."/>
            <person name="Hu G."/>
            <person name="Jung W.H."/>
            <person name="Sham A."/>
            <person name="Kidd S.E."/>
            <person name="Tangen K."/>
            <person name="Lee N."/>
            <person name="Zeilmaker T."/>
            <person name="Sawkins J."/>
            <person name="McVicker G."/>
            <person name="Shah S."/>
            <person name="Gnerre S."/>
            <person name="Griggs A."/>
            <person name="Zeng Q."/>
            <person name="Bartlett K."/>
            <person name="Li W."/>
            <person name="Wang X."/>
            <person name="Heitman J."/>
            <person name="Stajich J.E."/>
            <person name="Fraser J.A."/>
            <person name="Meyer W."/>
            <person name="Carter D."/>
            <person name="Schein J."/>
            <person name="Krzywinski M."/>
            <person name="Kwon-Chung K.J."/>
            <person name="Varma A."/>
            <person name="Wang J."/>
            <person name="Brunham R."/>
            <person name="Fyfe M."/>
            <person name="Ouellette B.F."/>
            <person name="Siddiqui A."/>
            <person name="Marra M."/>
            <person name="Jones S."/>
            <person name="Holt R."/>
            <person name="Birren B.W."/>
            <person name="Galagan J.E."/>
            <person name="Cuomo C.A."/>
        </authorList>
    </citation>
    <scope>NUCLEOTIDE SEQUENCE [LARGE SCALE GENOMIC DNA]</scope>
    <source>
        <strain evidence="2 3">R265</strain>
    </source>
</reference>
<dbReference type="RefSeq" id="XP_062881378.1">
    <property type="nucleotide sequence ID" value="XM_063025423.1"/>
</dbReference>
<dbReference type="OMA" id="CATCFFP"/>
<dbReference type="Proteomes" id="UP000029445">
    <property type="component" value="Chromosome 3"/>
</dbReference>
<protein>
    <submittedName>
        <fullName evidence="2">Carboxymethylenebutenolidase</fullName>
    </submittedName>
</protein>
<dbReference type="Pfam" id="PF01738">
    <property type="entry name" value="DLH"/>
    <property type="match status" value="1"/>
</dbReference>
<evidence type="ECO:0000259" key="1">
    <source>
        <dbReference type="Pfam" id="PF01738"/>
    </source>
</evidence>
<dbReference type="GO" id="GO:0016787">
    <property type="term" value="F:hydrolase activity"/>
    <property type="evidence" value="ECO:0007669"/>
    <property type="project" value="InterPro"/>
</dbReference>
<feature type="domain" description="Dienelactone hydrolase" evidence="1">
    <location>
        <begin position="35"/>
        <end position="254"/>
    </location>
</feature>
<dbReference type="STRING" id="294750.A0A095C3F0"/>